<feature type="domain" description="DUF4131" evidence="8">
    <location>
        <begin position="85"/>
        <end position="230"/>
    </location>
</feature>
<evidence type="ECO:0000256" key="2">
    <source>
        <dbReference type="ARBA" id="ARBA00022475"/>
    </source>
</evidence>
<evidence type="ECO:0000256" key="6">
    <source>
        <dbReference type="SAM" id="Phobius"/>
    </source>
</evidence>
<feature type="transmembrane region" description="Helical" evidence="6">
    <location>
        <begin position="476"/>
        <end position="498"/>
    </location>
</feature>
<feature type="transmembrane region" description="Helical" evidence="6">
    <location>
        <begin position="336"/>
        <end position="355"/>
    </location>
</feature>
<proteinExistence type="predicted"/>
<accession>A0A9X2L9Q8</accession>
<dbReference type="RefSeq" id="WP_256619593.1">
    <property type="nucleotide sequence ID" value="NZ_JANIBC010000007.1"/>
</dbReference>
<sequence>MTIGLVSPDMTGSFTGRRAAGPGFWQGTAWQRRAFWRLLWQDTRDRASAYADQESQRLFVFAPVLLGAGILLGDLWRVGIAGPAALLASSIVAGFVLARRGHERLSYMLRCLALVAAGVLLLAVRLAVVAAPVIPSGLPPVTVTGTLGEVELRERDRRYTIDVAEIEGLSRKDTPARVRISWRGAPGEEEPGDTVRLRASLAPPPGPTHPGSYDFSRQMFFERIGGAGYSFTPPEVLGRGGGSWRTDAEALRERIAERVEGRIGGREGAVAAALVTGKRERIPEDVVDALRDAGLAHLLAISGLHMGLVCGFIFFSSRWLLSRSERLTLSLPIKKLAAGCALSAGLFYLVLSGGAWSAQRAFIMAGVACVAILLDRRAVSLRNAAAAALIILFLRPEAVFAPGFQMSFAAVVTLIAAFAAIEERWPRIGTGGPLTKASAFLGGLFLTSLLAGAATGPFAAYHFGRIAVFGLLGNMLAMPIVTLAVMPALVTSLFLMPLGLDGPVLILVGKGIGLVLSIAEWTSSLPGAVRTVPQLDPLGLAVAACGMLTLTLLKAPWRAAGLFLVILAMPLSRMAEVPEVFLSRDLRNVGVRTDGDASLALLSKRRDKFSAESWLQALGKHPNINEQQSFATCTAGICRHPLRRGGELWVLTDRSQLRSACRSAAIVVLRSADESVDRGKCAALLIALRPEGNHPAAGILYTDRGWEIRVATPFAATR</sequence>
<feature type="transmembrane region" description="Helical" evidence="6">
    <location>
        <begin position="111"/>
        <end position="134"/>
    </location>
</feature>
<dbReference type="AlphaFoldDB" id="A0A9X2L9Q8"/>
<comment type="caution">
    <text evidence="9">The sequence shown here is derived from an EMBL/GenBank/DDBJ whole genome shotgun (WGS) entry which is preliminary data.</text>
</comment>
<evidence type="ECO:0000259" key="8">
    <source>
        <dbReference type="Pfam" id="PF13567"/>
    </source>
</evidence>
<keyword evidence="5 6" id="KW-0472">Membrane</keyword>
<feature type="domain" description="ComEC/Rec2-related protein" evidence="7">
    <location>
        <begin position="274"/>
        <end position="555"/>
    </location>
</feature>
<dbReference type="PANTHER" id="PTHR30619:SF1">
    <property type="entry name" value="RECOMBINATION PROTEIN 2"/>
    <property type="match status" value="1"/>
</dbReference>
<dbReference type="Pfam" id="PF03772">
    <property type="entry name" value="Competence"/>
    <property type="match status" value="1"/>
</dbReference>
<keyword evidence="3 6" id="KW-0812">Transmembrane</keyword>
<evidence type="ECO:0000256" key="3">
    <source>
        <dbReference type="ARBA" id="ARBA00022692"/>
    </source>
</evidence>
<feature type="transmembrane region" description="Helical" evidence="6">
    <location>
        <begin position="295"/>
        <end position="315"/>
    </location>
</feature>
<feature type="transmembrane region" description="Helical" evidence="6">
    <location>
        <begin position="441"/>
        <end position="464"/>
    </location>
</feature>
<dbReference type="PANTHER" id="PTHR30619">
    <property type="entry name" value="DNA INTERNALIZATION/COMPETENCE PROTEIN COMEC/REC2"/>
    <property type="match status" value="1"/>
</dbReference>
<feature type="transmembrane region" description="Helical" evidence="6">
    <location>
        <begin position="82"/>
        <end position="99"/>
    </location>
</feature>
<dbReference type="NCBIfam" id="TIGR00360">
    <property type="entry name" value="ComEC_N-term"/>
    <property type="match status" value="1"/>
</dbReference>
<keyword evidence="10" id="KW-1185">Reference proteome</keyword>
<dbReference type="InterPro" id="IPR004477">
    <property type="entry name" value="ComEC_N"/>
</dbReference>
<gene>
    <name evidence="9" type="ORF">NOG11_09885</name>
</gene>
<protein>
    <submittedName>
        <fullName evidence="9">ComEC family competence protein</fullName>
    </submittedName>
</protein>
<feature type="transmembrane region" description="Helical" evidence="6">
    <location>
        <begin position="399"/>
        <end position="421"/>
    </location>
</feature>
<feature type="transmembrane region" description="Helical" evidence="6">
    <location>
        <begin position="535"/>
        <end position="553"/>
    </location>
</feature>
<dbReference type="Proteomes" id="UP001142610">
    <property type="component" value="Unassembled WGS sequence"/>
</dbReference>
<reference evidence="9" key="1">
    <citation type="submission" date="2022-07" db="EMBL/GenBank/DDBJ databases">
        <title>Parvularcula maris sp. nov., an algicidal bacterium isolated from seawater.</title>
        <authorList>
            <person name="Li F."/>
        </authorList>
    </citation>
    <scope>NUCLEOTIDE SEQUENCE</scope>
    <source>
        <strain evidence="9">BGMRC 0090</strain>
    </source>
</reference>
<keyword evidence="4 6" id="KW-1133">Transmembrane helix</keyword>
<dbReference type="EMBL" id="JANIBC010000007">
    <property type="protein sequence ID" value="MCQ8185704.1"/>
    <property type="molecule type" value="Genomic_DNA"/>
</dbReference>
<comment type="subcellular location">
    <subcellularLocation>
        <location evidence="1">Cell membrane</location>
        <topology evidence="1">Multi-pass membrane protein</topology>
    </subcellularLocation>
</comment>
<dbReference type="InterPro" id="IPR052159">
    <property type="entry name" value="Competence_DNA_uptake"/>
</dbReference>
<evidence type="ECO:0000313" key="10">
    <source>
        <dbReference type="Proteomes" id="UP001142610"/>
    </source>
</evidence>
<evidence type="ECO:0000256" key="1">
    <source>
        <dbReference type="ARBA" id="ARBA00004651"/>
    </source>
</evidence>
<feature type="transmembrane region" description="Helical" evidence="6">
    <location>
        <begin position="361"/>
        <end position="379"/>
    </location>
</feature>
<dbReference type="InterPro" id="IPR025405">
    <property type="entry name" value="DUF4131"/>
</dbReference>
<dbReference type="GO" id="GO:0005886">
    <property type="term" value="C:plasma membrane"/>
    <property type="evidence" value="ECO:0007669"/>
    <property type="project" value="UniProtKB-SubCell"/>
</dbReference>
<name>A0A9X2L9Q8_9PROT</name>
<feature type="transmembrane region" description="Helical" evidence="6">
    <location>
        <begin position="504"/>
        <end position="523"/>
    </location>
</feature>
<evidence type="ECO:0000313" key="9">
    <source>
        <dbReference type="EMBL" id="MCQ8185704.1"/>
    </source>
</evidence>
<keyword evidence="2" id="KW-1003">Cell membrane</keyword>
<evidence type="ECO:0000259" key="7">
    <source>
        <dbReference type="Pfam" id="PF03772"/>
    </source>
</evidence>
<evidence type="ECO:0000256" key="4">
    <source>
        <dbReference type="ARBA" id="ARBA00022989"/>
    </source>
</evidence>
<dbReference type="Pfam" id="PF13567">
    <property type="entry name" value="DUF4131"/>
    <property type="match status" value="1"/>
</dbReference>
<organism evidence="9 10">
    <name type="scientific">Parvularcula maris</name>
    <dbReference type="NCBI Taxonomy" id="2965077"/>
    <lineage>
        <taxon>Bacteria</taxon>
        <taxon>Pseudomonadati</taxon>
        <taxon>Pseudomonadota</taxon>
        <taxon>Alphaproteobacteria</taxon>
        <taxon>Parvularculales</taxon>
        <taxon>Parvularculaceae</taxon>
        <taxon>Parvularcula</taxon>
    </lineage>
</organism>
<evidence type="ECO:0000256" key="5">
    <source>
        <dbReference type="ARBA" id="ARBA00023136"/>
    </source>
</evidence>